<keyword evidence="2" id="KW-1185">Reference proteome</keyword>
<evidence type="ECO:0000313" key="1">
    <source>
        <dbReference type="EMBL" id="KAF1970492.1"/>
    </source>
</evidence>
<dbReference type="Proteomes" id="UP000800036">
    <property type="component" value="Unassembled WGS sequence"/>
</dbReference>
<dbReference type="AlphaFoldDB" id="A0A6A5V379"/>
<dbReference type="PANTHER" id="PTHR33112:SF9">
    <property type="entry name" value="HETEROKARYON INCOMPATIBILITY DOMAIN-CONTAINING PROTEIN"/>
    <property type="match status" value="1"/>
</dbReference>
<evidence type="ECO:0000313" key="2">
    <source>
        <dbReference type="Proteomes" id="UP000800036"/>
    </source>
</evidence>
<proteinExistence type="predicted"/>
<protein>
    <submittedName>
        <fullName evidence="1">Uncharacterized protein</fullName>
    </submittedName>
</protein>
<accession>A0A6A5V379</accession>
<dbReference type="PANTHER" id="PTHR33112">
    <property type="entry name" value="DOMAIN PROTEIN, PUTATIVE-RELATED"/>
    <property type="match status" value="1"/>
</dbReference>
<gene>
    <name evidence="1" type="ORF">BU23DRAFT_473793</name>
</gene>
<dbReference type="EMBL" id="ML976700">
    <property type="protein sequence ID" value="KAF1970492.1"/>
    <property type="molecule type" value="Genomic_DNA"/>
</dbReference>
<organism evidence="1 2">
    <name type="scientific">Bimuria novae-zelandiae CBS 107.79</name>
    <dbReference type="NCBI Taxonomy" id="1447943"/>
    <lineage>
        <taxon>Eukaryota</taxon>
        <taxon>Fungi</taxon>
        <taxon>Dikarya</taxon>
        <taxon>Ascomycota</taxon>
        <taxon>Pezizomycotina</taxon>
        <taxon>Dothideomycetes</taxon>
        <taxon>Pleosporomycetidae</taxon>
        <taxon>Pleosporales</taxon>
        <taxon>Massarineae</taxon>
        <taxon>Didymosphaeriaceae</taxon>
        <taxon>Bimuria</taxon>
    </lineage>
</organism>
<sequence length="138" mass="15790">MSFEGLPLFERGWCMQEVELACRILHFCRDEVYYKCRTSGTCECDHVNNVKTRGLKTLTTTSALSNTKNTEPNISTTSFSKEWSKIAYKFTSLQLKYVEDTLPALSGLAQYAQCMKPGAYLARIWEKGVAYQLGWYLD</sequence>
<feature type="non-terminal residue" evidence="1">
    <location>
        <position position="138"/>
    </location>
</feature>
<reference evidence="1" key="1">
    <citation type="journal article" date="2020" name="Stud. Mycol.">
        <title>101 Dothideomycetes genomes: a test case for predicting lifestyles and emergence of pathogens.</title>
        <authorList>
            <person name="Haridas S."/>
            <person name="Albert R."/>
            <person name="Binder M."/>
            <person name="Bloem J."/>
            <person name="Labutti K."/>
            <person name="Salamov A."/>
            <person name="Andreopoulos B."/>
            <person name="Baker S."/>
            <person name="Barry K."/>
            <person name="Bills G."/>
            <person name="Bluhm B."/>
            <person name="Cannon C."/>
            <person name="Castanera R."/>
            <person name="Culley D."/>
            <person name="Daum C."/>
            <person name="Ezra D."/>
            <person name="Gonzalez J."/>
            <person name="Henrissat B."/>
            <person name="Kuo A."/>
            <person name="Liang C."/>
            <person name="Lipzen A."/>
            <person name="Lutzoni F."/>
            <person name="Magnuson J."/>
            <person name="Mondo S."/>
            <person name="Nolan M."/>
            <person name="Ohm R."/>
            <person name="Pangilinan J."/>
            <person name="Park H.-J."/>
            <person name="Ramirez L."/>
            <person name="Alfaro M."/>
            <person name="Sun H."/>
            <person name="Tritt A."/>
            <person name="Yoshinaga Y."/>
            <person name="Zwiers L.-H."/>
            <person name="Turgeon B."/>
            <person name="Goodwin S."/>
            <person name="Spatafora J."/>
            <person name="Crous P."/>
            <person name="Grigoriev I."/>
        </authorList>
    </citation>
    <scope>NUCLEOTIDE SEQUENCE</scope>
    <source>
        <strain evidence="1">CBS 107.79</strain>
    </source>
</reference>
<dbReference type="OrthoDB" id="2958217at2759"/>
<name>A0A6A5V379_9PLEO</name>